<proteinExistence type="predicted"/>
<feature type="region of interest" description="Disordered" evidence="1">
    <location>
        <begin position="590"/>
        <end position="618"/>
    </location>
</feature>
<feature type="transmembrane region" description="Helical" evidence="2">
    <location>
        <begin position="422"/>
        <end position="439"/>
    </location>
</feature>
<evidence type="ECO:0000256" key="1">
    <source>
        <dbReference type="SAM" id="MobiDB-lite"/>
    </source>
</evidence>
<feature type="region of interest" description="Disordered" evidence="1">
    <location>
        <begin position="37"/>
        <end position="98"/>
    </location>
</feature>
<evidence type="ECO:0000256" key="2">
    <source>
        <dbReference type="SAM" id="Phobius"/>
    </source>
</evidence>
<feature type="transmembrane region" description="Helical" evidence="2">
    <location>
        <begin position="537"/>
        <end position="560"/>
    </location>
</feature>
<sequence>MNTDSASERGSGVDRRQLALVGLSLVGIVVAAFLAPPPAVPGGVEASPSGDDVQQAVPTATSTDEDANRATRRTDRDGGRVTGSGDPIPIPGDEPPAAEGCGVVVERRPTPGSLLTVRVYQDLRPAASTRVWFDDRYVGRTDDDGRATGRVPYQRQLNVTVETPGGAPCEFFRRTATDSGSNRQIEPLSASLVGPTAAVSAPVAADRQARAGRETPVAQRTPVANSTGRYGVGGRVNVSVVGDPYPGSTVTLVAAVESAPMRHANVSVAGEHAGRTDGEGRYRLTVPDRDAVSVTVQRGAFDGSRRVDVLDLSVRVDPGEGLPVPGETASVTATRGGEPVADATVTVGGQDLGATGPNGSLAVALPANPAATVTVATERQTAATTLWSVYAWTIVVTAVLLVLAAVTVAAAAFLYDRGAARRLGVAWAAFDVVYLAFVLWEHDGLAVALGAVAVAALYRYRTTAASGGESAVAVLARITDWSRRTALRVATGIESALSRLGRLAARAAAWLRSLSLSPSSLGGRLGRWLRSVGRRTVARFSAAFTVRRAVVVGLSGASVALSAARWGVGGGLTTVAALAVVGSLALLWHRPGDSSPTDPEPGTTETGERVEPSAEPDDAPASLRALWRAFARWIAPRGWRTRTPAEVSRAAIERGLPREPVEALTRAFREVEYGGAPTESHRDRARAAFDALVAAREREDER</sequence>
<feature type="transmembrane region" description="Helical" evidence="2">
    <location>
        <begin position="445"/>
        <end position="460"/>
    </location>
</feature>
<gene>
    <name evidence="4" type="ORF">KTS37_15630</name>
</gene>
<dbReference type="EMBL" id="JAHQXE010000005">
    <property type="protein sequence ID" value="MBV0903220.1"/>
    <property type="molecule type" value="Genomic_DNA"/>
</dbReference>
<feature type="domain" description="Protein-glutamine gamma-glutamyltransferase-like C-terminal" evidence="3">
    <location>
        <begin position="624"/>
        <end position="689"/>
    </location>
</feature>
<keyword evidence="5" id="KW-1185">Reference proteome</keyword>
<evidence type="ECO:0000313" key="4">
    <source>
        <dbReference type="EMBL" id="MBV0903220.1"/>
    </source>
</evidence>
<dbReference type="AlphaFoldDB" id="A0AA41KD71"/>
<reference evidence="4" key="1">
    <citation type="submission" date="2021-06" db="EMBL/GenBank/DDBJ databases">
        <title>New haloarchaea isolates fom saline soil.</title>
        <authorList>
            <person name="Duran-Viseras A."/>
            <person name="Sanchez-Porro C.S."/>
            <person name="Ventosa A."/>
        </authorList>
    </citation>
    <scope>NUCLEOTIDE SEQUENCE</scope>
    <source>
        <strain evidence="4">JCM 18369</strain>
    </source>
</reference>
<feature type="transmembrane region" description="Helical" evidence="2">
    <location>
        <begin position="389"/>
        <end position="415"/>
    </location>
</feature>
<feature type="transmembrane region" description="Helical" evidence="2">
    <location>
        <begin position="566"/>
        <end position="588"/>
    </location>
</feature>
<keyword evidence="2" id="KW-1133">Transmembrane helix</keyword>
<keyword evidence="2" id="KW-0812">Transmembrane</keyword>
<dbReference type="RefSeq" id="WP_162413965.1">
    <property type="nucleotide sequence ID" value="NZ_JAHQXE010000005.1"/>
</dbReference>
<evidence type="ECO:0000313" key="5">
    <source>
        <dbReference type="Proteomes" id="UP001166304"/>
    </source>
</evidence>
<accession>A0AA41KD71</accession>
<name>A0AA41KD71_9EURY</name>
<keyword evidence="2" id="KW-0472">Membrane</keyword>
<evidence type="ECO:0000259" key="3">
    <source>
        <dbReference type="Pfam" id="PF13559"/>
    </source>
</evidence>
<feature type="compositionally biased region" description="Basic and acidic residues" evidence="1">
    <location>
        <begin position="66"/>
        <end position="79"/>
    </location>
</feature>
<dbReference type="Pfam" id="PF13559">
    <property type="entry name" value="DUF4129"/>
    <property type="match status" value="1"/>
</dbReference>
<feature type="transmembrane region" description="Helical" evidence="2">
    <location>
        <begin position="18"/>
        <end position="35"/>
    </location>
</feature>
<dbReference type="InterPro" id="IPR025403">
    <property type="entry name" value="TgpA-like_C"/>
</dbReference>
<organism evidence="4 5">
    <name type="scientific">Haloarcula salina</name>
    <dbReference type="NCBI Taxonomy" id="1429914"/>
    <lineage>
        <taxon>Archaea</taxon>
        <taxon>Methanobacteriati</taxon>
        <taxon>Methanobacteriota</taxon>
        <taxon>Stenosarchaea group</taxon>
        <taxon>Halobacteria</taxon>
        <taxon>Halobacteriales</taxon>
        <taxon>Haloarculaceae</taxon>
        <taxon>Haloarcula</taxon>
    </lineage>
</organism>
<comment type="caution">
    <text evidence="4">The sequence shown here is derived from an EMBL/GenBank/DDBJ whole genome shotgun (WGS) entry which is preliminary data.</text>
</comment>
<feature type="compositionally biased region" description="Low complexity" evidence="1">
    <location>
        <begin position="596"/>
        <end position="605"/>
    </location>
</feature>
<protein>
    <submittedName>
        <fullName evidence="4">DUF4129 domain-containing protein</fullName>
    </submittedName>
</protein>
<feature type="region of interest" description="Disordered" evidence="1">
    <location>
        <begin position="207"/>
        <end position="228"/>
    </location>
</feature>
<dbReference type="Proteomes" id="UP001166304">
    <property type="component" value="Unassembled WGS sequence"/>
</dbReference>